<protein>
    <submittedName>
        <fullName evidence="6">Uncharacterized protein</fullName>
    </submittedName>
</protein>
<sequence>MVCGVNVTPLILLLAIGFHSIFEGIALGMTDNEGIFINLMIGVALHHIAATISLGVSLGQHQVNSKKAIFLIFFGLSLIEPAGIGIGIGLSDSPEFVESIVMSLAGGTFVYIACSEILVHEFEDKQHRYLKFFFFILGSAAITLLWFLNSQHSHSH</sequence>
<evidence type="ECO:0000256" key="5">
    <source>
        <dbReference type="SAM" id="Phobius"/>
    </source>
</evidence>
<keyword evidence="3 5" id="KW-1133">Transmembrane helix</keyword>
<keyword evidence="7" id="KW-1185">Reference proteome</keyword>
<name>A0A8J8T222_HALGN</name>
<reference evidence="6" key="1">
    <citation type="submission" date="2019-06" db="EMBL/GenBank/DDBJ databases">
        <authorList>
            <person name="Zheng W."/>
        </authorList>
    </citation>
    <scope>NUCLEOTIDE SEQUENCE</scope>
    <source>
        <strain evidence="6">QDHG01</strain>
    </source>
</reference>
<dbReference type="Pfam" id="PF02535">
    <property type="entry name" value="Zip"/>
    <property type="match status" value="1"/>
</dbReference>
<comment type="caution">
    <text evidence="6">The sequence shown here is derived from an EMBL/GenBank/DDBJ whole genome shotgun (WGS) entry which is preliminary data.</text>
</comment>
<accession>A0A8J8T222</accession>
<dbReference type="EMBL" id="RRYP01009046">
    <property type="protein sequence ID" value="TNV79339.1"/>
    <property type="molecule type" value="Genomic_DNA"/>
</dbReference>
<dbReference type="PANTHER" id="PTHR11040">
    <property type="entry name" value="ZINC/IRON TRANSPORTER"/>
    <property type="match status" value="1"/>
</dbReference>
<dbReference type="InterPro" id="IPR003689">
    <property type="entry name" value="ZIP"/>
</dbReference>
<keyword evidence="2 5" id="KW-0812">Transmembrane</keyword>
<evidence type="ECO:0000256" key="4">
    <source>
        <dbReference type="ARBA" id="ARBA00023136"/>
    </source>
</evidence>
<keyword evidence="4 5" id="KW-0472">Membrane</keyword>
<gene>
    <name evidence="6" type="ORF">FGO68_gene1029</name>
</gene>
<dbReference type="GO" id="GO:0005385">
    <property type="term" value="F:zinc ion transmembrane transporter activity"/>
    <property type="evidence" value="ECO:0007669"/>
    <property type="project" value="TreeGrafter"/>
</dbReference>
<feature type="transmembrane region" description="Helical" evidence="5">
    <location>
        <begin position="68"/>
        <end position="90"/>
    </location>
</feature>
<dbReference type="GO" id="GO:0016020">
    <property type="term" value="C:membrane"/>
    <property type="evidence" value="ECO:0007669"/>
    <property type="project" value="UniProtKB-SubCell"/>
</dbReference>
<evidence type="ECO:0000313" key="6">
    <source>
        <dbReference type="EMBL" id="TNV79339.1"/>
    </source>
</evidence>
<organism evidence="6 7">
    <name type="scientific">Halteria grandinella</name>
    <dbReference type="NCBI Taxonomy" id="5974"/>
    <lineage>
        <taxon>Eukaryota</taxon>
        <taxon>Sar</taxon>
        <taxon>Alveolata</taxon>
        <taxon>Ciliophora</taxon>
        <taxon>Intramacronucleata</taxon>
        <taxon>Spirotrichea</taxon>
        <taxon>Stichotrichia</taxon>
        <taxon>Sporadotrichida</taxon>
        <taxon>Halteriidae</taxon>
        <taxon>Halteria</taxon>
    </lineage>
</organism>
<evidence type="ECO:0000256" key="1">
    <source>
        <dbReference type="ARBA" id="ARBA00004141"/>
    </source>
</evidence>
<dbReference type="AlphaFoldDB" id="A0A8J8T222"/>
<feature type="transmembrane region" description="Helical" evidence="5">
    <location>
        <begin position="130"/>
        <end position="148"/>
    </location>
</feature>
<comment type="subcellular location">
    <subcellularLocation>
        <location evidence="1">Membrane</location>
        <topology evidence="1">Multi-pass membrane protein</topology>
    </subcellularLocation>
</comment>
<evidence type="ECO:0000313" key="7">
    <source>
        <dbReference type="Proteomes" id="UP000785679"/>
    </source>
</evidence>
<dbReference type="Proteomes" id="UP000785679">
    <property type="component" value="Unassembled WGS sequence"/>
</dbReference>
<evidence type="ECO:0000256" key="2">
    <source>
        <dbReference type="ARBA" id="ARBA00022692"/>
    </source>
</evidence>
<dbReference type="OrthoDB" id="10263369at2759"/>
<dbReference type="PANTHER" id="PTHR11040:SF140">
    <property type="entry name" value="ZRT (ZRT), IRT- (IRT-) LIKE PROTEIN TRANSPORTER"/>
    <property type="match status" value="1"/>
</dbReference>
<feature type="transmembrane region" description="Helical" evidence="5">
    <location>
        <begin position="35"/>
        <end position="56"/>
    </location>
</feature>
<proteinExistence type="predicted"/>
<evidence type="ECO:0000256" key="3">
    <source>
        <dbReference type="ARBA" id="ARBA00022989"/>
    </source>
</evidence>
<feature type="transmembrane region" description="Helical" evidence="5">
    <location>
        <begin position="96"/>
        <end position="118"/>
    </location>
</feature>
<feature type="transmembrane region" description="Helical" evidence="5">
    <location>
        <begin position="7"/>
        <end position="29"/>
    </location>
</feature>